<dbReference type="SUPFAM" id="SSF53474">
    <property type="entry name" value="alpha/beta-Hydrolases"/>
    <property type="match status" value="1"/>
</dbReference>
<dbReference type="OrthoDB" id="199913at2759"/>
<keyword evidence="3" id="KW-0964">Secreted</keyword>
<proteinExistence type="inferred from homology"/>
<evidence type="ECO:0000256" key="4">
    <source>
        <dbReference type="RuleBase" id="RU004262"/>
    </source>
</evidence>
<dbReference type="Proteomes" id="UP001107558">
    <property type="component" value="Chromosome 2"/>
</dbReference>
<comment type="subcellular location">
    <subcellularLocation>
        <location evidence="1">Secreted</location>
    </subcellularLocation>
</comment>
<dbReference type="Pfam" id="PF00151">
    <property type="entry name" value="Lipase"/>
    <property type="match status" value="1"/>
</dbReference>
<dbReference type="PRINTS" id="PR00821">
    <property type="entry name" value="TAGLIPASE"/>
</dbReference>
<dbReference type="InterPro" id="IPR013818">
    <property type="entry name" value="Lipase"/>
</dbReference>
<comment type="caution">
    <text evidence="7">The sequence shown here is derived from an EMBL/GenBank/DDBJ whole genome shotgun (WGS) entry which is preliminary data.</text>
</comment>
<evidence type="ECO:0000256" key="3">
    <source>
        <dbReference type="ARBA" id="ARBA00022525"/>
    </source>
</evidence>
<organism evidence="7 8">
    <name type="scientific">Polypedilum vanderplanki</name>
    <name type="common">Sleeping chironomid midge</name>
    <dbReference type="NCBI Taxonomy" id="319348"/>
    <lineage>
        <taxon>Eukaryota</taxon>
        <taxon>Metazoa</taxon>
        <taxon>Ecdysozoa</taxon>
        <taxon>Arthropoda</taxon>
        <taxon>Hexapoda</taxon>
        <taxon>Insecta</taxon>
        <taxon>Pterygota</taxon>
        <taxon>Neoptera</taxon>
        <taxon>Endopterygota</taxon>
        <taxon>Diptera</taxon>
        <taxon>Nematocera</taxon>
        <taxon>Chironomoidea</taxon>
        <taxon>Chironomidae</taxon>
        <taxon>Chironominae</taxon>
        <taxon>Polypedilum</taxon>
        <taxon>Polypedilum</taxon>
    </lineage>
</organism>
<dbReference type="PANTHER" id="PTHR11610">
    <property type="entry name" value="LIPASE"/>
    <property type="match status" value="1"/>
</dbReference>
<evidence type="ECO:0000313" key="8">
    <source>
        <dbReference type="Proteomes" id="UP001107558"/>
    </source>
</evidence>
<dbReference type="EMBL" id="JADBJN010000002">
    <property type="protein sequence ID" value="KAG5675391.1"/>
    <property type="molecule type" value="Genomic_DNA"/>
</dbReference>
<accession>A0A9J6BZZ7</accession>
<dbReference type="GO" id="GO:0016042">
    <property type="term" value="P:lipid catabolic process"/>
    <property type="evidence" value="ECO:0007669"/>
    <property type="project" value="TreeGrafter"/>
</dbReference>
<evidence type="ECO:0000313" key="7">
    <source>
        <dbReference type="EMBL" id="KAG5675391.1"/>
    </source>
</evidence>
<gene>
    <name evidence="7" type="ORF">PVAND_005299</name>
</gene>
<feature type="domain" description="Lipase" evidence="6">
    <location>
        <begin position="68"/>
        <end position="334"/>
    </location>
</feature>
<dbReference type="InterPro" id="IPR000734">
    <property type="entry name" value="TAG_lipase"/>
</dbReference>
<sequence length="337" mass="37156">MNSFIYFSVLLAFVNSASAGCMDNVNLKFFGSSYTDFQSVSMPEPINVLSYITFWSIPSLPSSTQYYDPNKKTVIYVHGLFEGTDTVGPKAMIEGYLQRKSEYNVILYDYSSCGEKFLTFTTHQVDLLEGSNALAKMNFDFTKVHIIGYGYGTFIAANVGRKLNGNLRRITGLEPAGILDNILGPLGYAQLNKDNAQFVDVIHTDTGFLGDKKSLGHVDFWVNGGWHQPSCLQSVFDINEFLQNSTLVIAVVCNDARSWMYYAESVNSPASPLPFQSLKCATNYATATENSYTASNCNGSPIVSMGYYADLSKNDLIQSTSNNYFVATNGASKFSLT</sequence>
<dbReference type="GO" id="GO:0005615">
    <property type="term" value="C:extracellular space"/>
    <property type="evidence" value="ECO:0007669"/>
    <property type="project" value="TreeGrafter"/>
</dbReference>
<evidence type="ECO:0000259" key="6">
    <source>
        <dbReference type="Pfam" id="PF00151"/>
    </source>
</evidence>
<keyword evidence="5" id="KW-0732">Signal</keyword>
<dbReference type="Gene3D" id="3.40.50.1820">
    <property type="entry name" value="alpha/beta hydrolase"/>
    <property type="match status" value="1"/>
</dbReference>
<dbReference type="PANTHER" id="PTHR11610:SF173">
    <property type="entry name" value="LIPASE DOMAIN-CONTAINING PROTEIN-RELATED"/>
    <property type="match status" value="1"/>
</dbReference>
<evidence type="ECO:0000256" key="2">
    <source>
        <dbReference type="ARBA" id="ARBA00010701"/>
    </source>
</evidence>
<feature type="signal peptide" evidence="5">
    <location>
        <begin position="1"/>
        <end position="19"/>
    </location>
</feature>
<feature type="chain" id="PRO_5039907096" description="Lipase domain-containing protein" evidence="5">
    <location>
        <begin position="20"/>
        <end position="337"/>
    </location>
</feature>
<dbReference type="GO" id="GO:0016298">
    <property type="term" value="F:lipase activity"/>
    <property type="evidence" value="ECO:0007669"/>
    <property type="project" value="InterPro"/>
</dbReference>
<name>A0A9J6BZZ7_POLVA</name>
<evidence type="ECO:0000256" key="5">
    <source>
        <dbReference type="SAM" id="SignalP"/>
    </source>
</evidence>
<evidence type="ECO:0000256" key="1">
    <source>
        <dbReference type="ARBA" id="ARBA00004613"/>
    </source>
</evidence>
<dbReference type="InterPro" id="IPR029058">
    <property type="entry name" value="AB_hydrolase_fold"/>
</dbReference>
<dbReference type="GO" id="GO:0017171">
    <property type="term" value="F:serine hydrolase activity"/>
    <property type="evidence" value="ECO:0007669"/>
    <property type="project" value="TreeGrafter"/>
</dbReference>
<dbReference type="AlphaFoldDB" id="A0A9J6BZZ7"/>
<keyword evidence="8" id="KW-1185">Reference proteome</keyword>
<reference evidence="7" key="1">
    <citation type="submission" date="2021-03" db="EMBL/GenBank/DDBJ databases">
        <title>Chromosome level genome of the anhydrobiotic midge Polypedilum vanderplanki.</title>
        <authorList>
            <person name="Yoshida Y."/>
            <person name="Kikawada T."/>
            <person name="Gusev O."/>
        </authorList>
    </citation>
    <scope>NUCLEOTIDE SEQUENCE</scope>
    <source>
        <strain evidence="7">NIAS01</strain>
        <tissue evidence="7">Whole body or cell culture</tissue>
    </source>
</reference>
<protein>
    <recommendedName>
        <fullName evidence="6">Lipase domain-containing protein</fullName>
    </recommendedName>
</protein>
<comment type="similarity">
    <text evidence="2 4">Belongs to the AB hydrolase superfamily. Lipase family.</text>
</comment>